<feature type="compositionally biased region" description="Low complexity" evidence="1">
    <location>
        <begin position="20"/>
        <end position="47"/>
    </location>
</feature>
<feature type="region of interest" description="Disordered" evidence="1">
    <location>
        <begin position="19"/>
        <end position="49"/>
    </location>
</feature>
<dbReference type="Proteomes" id="UP000799444">
    <property type="component" value="Unassembled WGS sequence"/>
</dbReference>
<evidence type="ECO:0000256" key="1">
    <source>
        <dbReference type="SAM" id="MobiDB-lite"/>
    </source>
</evidence>
<evidence type="ECO:0000313" key="3">
    <source>
        <dbReference type="Proteomes" id="UP000799444"/>
    </source>
</evidence>
<organism evidence="2 3">
    <name type="scientific">Polyplosphaeria fusca</name>
    <dbReference type="NCBI Taxonomy" id="682080"/>
    <lineage>
        <taxon>Eukaryota</taxon>
        <taxon>Fungi</taxon>
        <taxon>Dikarya</taxon>
        <taxon>Ascomycota</taxon>
        <taxon>Pezizomycotina</taxon>
        <taxon>Dothideomycetes</taxon>
        <taxon>Pleosporomycetidae</taxon>
        <taxon>Pleosporales</taxon>
        <taxon>Tetraplosphaeriaceae</taxon>
        <taxon>Polyplosphaeria</taxon>
    </lineage>
</organism>
<protein>
    <recommendedName>
        <fullName evidence="4">Apple domain-containing protein</fullName>
    </recommendedName>
</protein>
<keyword evidence="3" id="KW-1185">Reference proteome</keyword>
<proteinExistence type="predicted"/>
<reference evidence="2" key="1">
    <citation type="journal article" date="2020" name="Stud. Mycol.">
        <title>101 Dothideomycetes genomes: a test case for predicting lifestyles and emergence of pathogens.</title>
        <authorList>
            <person name="Haridas S."/>
            <person name="Albert R."/>
            <person name="Binder M."/>
            <person name="Bloem J."/>
            <person name="Labutti K."/>
            <person name="Salamov A."/>
            <person name="Andreopoulos B."/>
            <person name="Baker S."/>
            <person name="Barry K."/>
            <person name="Bills G."/>
            <person name="Bluhm B."/>
            <person name="Cannon C."/>
            <person name="Castanera R."/>
            <person name="Culley D."/>
            <person name="Daum C."/>
            <person name="Ezra D."/>
            <person name="Gonzalez J."/>
            <person name="Henrissat B."/>
            <person name="Kuo A."/>
            <person name="Liang C."/>
            <person name="Lipzen A."/>
            <person name="Lutzoni F."/>
            <person name="Magnuson J."/>
            <person name="Mondo S."/>
            <person name="Nolan M."/>
            <person name="Ohm R."/>
            <person name="Pangilinan J."/>
            <person name="Park H.-J."/>
            <person name="Ramirez L."/>
            <person name="Alfaro M."/>
            <person name="Sun H."/>
            <person name="Tritt A."/>
            <person name="Yoshinaga Y."/>
            <person name="Zwiers L.-H."/>
            <person name="Turgeon B."/>
            <person name="Goodwin S."/>
            <person name="Spatafora J."/>
            <person name="Crous P."/>
            <person name="Grigoriev I."/>
        </authorList>
    </citation>
    <scope>NUCLEOTIDE SEQUENCE</scope>
    <source>
        <strain evidence="2">CBS 125425</strain>
    </source>
</reference>
<evidence type="ECO:0000313" key="2">
    <source>
        <dbReference type="EMBL" id="KAF2740741.1"/>
    </source>
</evidence>
<dbReference type="EMBL" id="ML996099">
    <property type="protein sequence ID" value="KAF2740741.1"/>
    <property type="molecule type" value="Genomic_DNA"/>
</dbReference>
<gene>
    <name evidence="2" type="ORF">EJ04DRAFT_518520</name>
</gene>
<comment type="caution">
    <text evidence="2">The sequence shown here is derived from an EMBL/GenBank/DDBJ whole genome shotgun (WGS) entry which is preliminary data.</text>
</comment>
<sequence>MVTLIIRWSTCNVQLESQKTSIPTPASASAPSDAPTSTSTQTEPSTTVDLNAYKVQAPSDIPRLYQPPCNASQKFSPFSNDSVTFQTSCNIDVAAISGDNTAMPYIPIIAYNLEACFSACERFNSFLSEEGSCFGVAFHYDMATMAASEEYGNCKILYDSSYLEWSDINNPNVVVGLMCKDSSCDDHWGSVQNPPS</sequence>
<evidence type="ECO:0008006" key="4">
    <source>
        <dbReference type="Google" id="ProtNLM"/>
    </source>
</evidence>
<accession>A0A9P4RBY4</accession>
<dbReference type="AlphaFoldDB" id="A0A9P4RBY4"/>
<name>A0A9P4RBY4_9PLEO</name>